<proteinExistence type="inferred from homology"/>
<dbReference type="Pfam" id="PF04775">
    <property type="entry name" value="Bile_Hydr_Trans"/>
    <property type="match status" value="1"/>
</dbReference>
<feature type="active site" description="Charge relay system" evidence="2">
    <location>
        <position position="341"/>
    </location>
</feature>
<gene>
    <name evidence="5" type="ORF">CLLU_03040</name>
</gene>
<feature type="active site" description="Charge relay system" evidence="2">
    <location>
        <position position="245"/>
    </location>
</feature>
<dbReference type="GO" id="GO:0047617">
    <property type="term" value="F:fatty acyl-CoA hydrolase activity"/>
    <property type="evidence" value="ECO:0007669"/>
    <property type="project" value="TreeGrafter"/>
</dbReference>
<evidence type="ECO:0000256" key="2">
    <source>
        <dbReference type="PIRSR" id="PIRSR016521-1"/>
    </source>
</evidence>
<dbReference type="SUPFAM" id="SSF53474">
    <property type="entry name" value="alpha/beta-Hydrolases"/>
    <property type="match status" value="1"/>
</dbReference>
<comment type="caution">
    <text evidence="5">The sequence shown here is derived from an EMBL/GenBank/DDBJ whole genome shotgun (WGS) entry which is preliminary data.</text>
</comment>
<feature type="domain" description="Acyl-CoA thioester hydrolase/bile acid-CoA amino acid N-acetyltransferase" evidence="3">
    <location>
        <begin position="20"/>
        <end position="150"/>
    </location>
</feature>
<dbReference type="Gene3D" id="3.40.50.1820">
    <property type="entry name" value="alpha/beta hydrolase"/>
    <property type="match status" value="1"/>
</dbReference>
<protein>
    <submittedName>
        <fullName evidence="5">Uncharacterized protein</fullName>
    </submittedName>
</protein>
<name>A0A2T0BSI5_9CLOT</name>
<dbReference type="Gene3D" id="2.60.40.2240">
    <property type="entry name" value="Acyl-CoA thioester hydrolase/BAAT N-terminal domain"/>
    <property type="match status" value="1"/>
</dbReference>
<evidence type="ECO:0000259" key="4">
    <source>
        <dbReference type="Pfam" id="PF08840"/>
    </source>
</evidence>
<dbReference type="Pfam" id="PF08840">
    <property type="entry name" value="BAAT_C"/>
    <property type="match status" value="1"/>
</dbReference>
<feature type="active site" description="Charge relay system" evidence="2">
    <location>
        <position position="377"/>
    </location>
</feature>
<dbReference type="RefSeq" id="WP_106007804.1">
    <property type="nucleotide sequence ID" value="NZ_PVXP01000002.1"/>
</dbReference>
<dbReference type="GO" id="GO:0006637">
    <property type="term" value="P:acyl-CoA metabolic process"/>
    <property type="evidence" value="ECO:0007669"/>
    <property type="project" value="InterPro"/>
</dbReference>
<dbReference type="InterPro" id="IPR014940">
    <property type="entry name" value="BAAT_C"/>
</dbReference>
<dbReference type="AlphaFoldDB" id="A0A2T0BSI5"/>
<dbReference type="InterPro" id="IPR042490">
    <property type="entry name" value="Thio_Ohase/BAAT_N"/>
</dbReference>
<dbReference type="PANTHER" id="PTHR10824">
    <property type="entry name" value="ACYL-COENZYME A THIOESTERASE-RELATED"/>
    <property type="match status" value="1"/>
</dbReference>
<dbReference type="PANTHER" id="PTHR10824:SF4">
    <property type="entry name" value="ACYL-COENZYME A THIOESTERASE 1-LIKE"/>
    <property type="match status" value="1"/>
</dbReference>
<dbReference type="PIRSF" id="PIRSF016521">
    <property type="entry name" value="Acyl-CoA_hydro"/>
    <property type="match status" value="1"/>
</dbReference>
<dbReference type="InterPro" id="IPR029058">
    <property type="entry name" value="AB_hydrolase_fold"/>
</dbReference>
<accession>A0A2T0BSI5</accession>
<dbReference type="EMBL" id="PVXP01000002">
    <property type="protein sequence ID" value="PRR86819.1"/>
    <property type="molecule type" value="Genomic_DNA"/>
</dbReference>
<organism evidence="5 6">
    <name type="scientific">Clostridium luticellarii</name>
    <dbReference type="NCBI Taxonomy" id="1691940"/>
    <lineage>
        <taxon>Bacteria</taxon>
        <taxon>Bacillati</taxon>
        <taxon>Bacillota</taxon>
        <taxon>Clostridia</taxon>
        <taxon>Eubacteriales</taxon>
        <taxon>Clostridiaceae</taxon>
        <taxon>Clostridium</taxon>
    </lineage>
</organism>
<dbReference type="Proteomes" id="UP000237798">
    <property type="component" value="Unassembled WGS sequence"/>
</dbReference>
<dbReference type="GO" id="GO:0006631">
    <property type="term" value="P:fatty acid metabolic process"/>
    <property type="evidence" value="ECO:0007669"/>
    <property type="project" value="TreeGrafter"/>
</dbReference>
<comment type="similarity">
    <text evidence="1">Belongs to the C/M/P thioester hydrolase family.</text>
</comment>
<dbReference type="OrthoDB" id="8922993at2"/>
<feature type="domain" description="BAAT/Acyl-CoA thioester hydrolase C-terminal" evidence="4">
    <location>
        <begin position="218"/>
        <end position="417"/>
    </location>
</feature>
<evidence type="ECO:0000256" key="1">
    <source>
        <dbReference type="ARBA" id="ARBA00006538"/>
    </source>
</evidence>
<evidence type="ECO:0000313" key="6">
    <source>
        <dbReference type="Proteomes" id="UP000237798"/>
    </source>
</evidence>
<keyword evidence="6" id="KW-1185">Reference proteome</keyword>
<evidence type="ECO:0000259" key="3">
    <source>
        <dbReference type="Pfam" id="PF04775"/>
    </source>
</evidence>
<sequence length="417" mass="46780">MSKKIEIRLNSESVLADCAYNIIVDNLDPHKIYEIKQELKNYYCINVPTNLGTNNIWESKISVQADESGRISLKDSCAIDGSYKGIAQMGLFYNSQPKNTKKIKLPQNLKSIAKNDKFQIVISIVEHGKVIAANSFLRYYQLPTIASKDIDLGEACGRVFFEKRQSQKPAIIVVSGSDGRIEKAQNIAQLFASHGFVALAVGYFGLTGLSRNLEKIPIEIIEPSASYLALLPQVDEKRIGLYGRSKGAELALTAATYFQNIKCVVANSPSNIVLEGMCGWKPSHSSSWTYQGKELPFKKFHIVQYLLTKIAKRPPSNNPKNAEIRIEKYNGALLCLGAQEDEIWDSAGSIEKISARIKLRKQSDKTFTAKIYKNCGHILTVANQPNIRYKKHYAWEGSLQDSIDSWEQTINFFQQNL</sequence>
<evidence type="ECO:0000313" key="5">
    <source>
        <dbReference type="EMBL" id="PRR86819.1"/>
    </source>
</evidence>
<reference evidence="5 6" key="1">
    <citation type="submission" date="2018-03" db="EMBL/GenBank/DDBJ databases">
        <title>Genome sequence of Clostridium luticellarii DSM 29923.</title>
        <authorList>
            <person name="Poehlein A."/>
            <person name="Daniel R."/>
        </authorList>
    </citation>
    <scope>NUCLEOTIDE SEQUENCE [LARGE SCALE GENOMIC DNA]</scope>
    <source>
        <strain evidence="5 6">DSM 29923</strain>
    </source>
</reference>
<dbReference type="InterPro" id="IPR016662">
    <property type="entry name" value="Acyl-CoA_thioEstase_long-chain"/>
</dbReference>
<dbReference type="InterPro" id="IPR006862">
    <property type="entry name" value="Thio_Ohase/aa_AcTrfase"/>
</dbReference>